<protein>
    <submittedName>
        <fullName evidence="1">Concanavalin A-like lectin/glucanase domain-containing protein</fullName>
    </submittedName>
</protein>
<name>A0ACB8QX14_9AGAM</name>
<evidence type="ECO:0000313" key="1">
    <source>
        <dbReference type="EMBL" id="KAI0036401.1"/>
    </source>
</evidence>
<keyword evidence="2" id="KW-1185">Reference proteome</keyword>
<comment type="caution">
    <text evidence="1">The sequence shown here is derived from an EMBL/GenBank/DDBJ whole genome shotgun (WGS) entry which is preliminary data.</text>
</comment>
<reference evidence="1" key="2">
    <citation type="journal article" date="2022" name="New Phytol.">
        <title>Evolutionary transition to the ectomycorrhizal habit in the genomes of a hyperdiverse lineage of mushroom-forming fungi.</title>
        <authorList>
            <person name="Looney B."/>
            <person name="Miyauchi S."/>
            <person name="Morin E."/>
            <person name="Drula E."/>
            <person name="Courty P.E."/>
            <person name="Kohler A."/>
            <person name="Kuo A."/>
            <person name="LaButti K."/>
            <person name="Pangilinan J."/>
            <person name="Lipzen A."/>
            <person name="Riley R."/>
            <person name="Andreopoulos W."/>
            <person name="He G."/>
            <person name="Johnson J."/>
            <person name="Nolan M."/>
            <person name="Tritt A."/>
            <person name="Barry K.W."/>
            <person name="Grigoriev I.V."/>
            <person name="Nagy L.G."/>
            <person name="Hibbett D."/>
            <person name="Henrissat B."/>
            <person name="Matheny P.B."/>
            <person name="Labbe J."/>
            <person name="Martin F.M."/>
        </authorList>
    </citation>
    <scope>NUCLEOTIDE SEQUENCE</scope>
    <source>
        <strain evidence="1">EC-137</strain>
    </source>
</reference>
<organism evidence="1 2">
    <name type="scientific">Vararia minispora EC-137</name>
    <dbReference type="NCBI Taxonomy" id="1314806"/>
    <lineage>
        <taxon>Eukaryota</taxon>
        <taxon>Fungi</taxon>
        <taxon>Dikarya</taxon>
        <taxon>Basidiomycota</taxon>
        <taxon>Agaricomycotina</taxon>
        <taxon>Agaricomycetes</taxon>
        <taxon>Russulales</taxon>
        <taxon>Lachnocladiaceae</taxon>
        <taxon>Vararia</taxon>
    </lineage>
</organism>
<accession>A0ACB8QX14</accession>
<evidence type="ECO:0000313" key="2">
    <source>
        <dbReference type="Proteomes" id="UP000814128"/>
    </source>
</evidence>
<reference evidence="1" key="1">
    <citation type="submission" date="2021-02" db="EMBL/GenBank/DDBJ databases">
        <authorList>
            <consortium name="DOE Joint Genome Institute"/>
            <person name="Ahrendt S."/>
            <person name="Looney B.P."/>
            <person name="Miyauchi S."/>
            <person name="Morin E."/>
            <person name="Drula E."/>
            <person name="Courty P.E."/>
            <person name="Chicoki N."/>
            <person name="Fauchery L."/>
            <person name="Kohler A."/>
            <person name="Kuo A."/>
            <person name="Labutti K."/>
            <person name="Pangilinan J."/>
            <person name="Lipzen A."/>
            <person name="Riley R."/>
            <person name="Andreopoulos W."/>
            <person name="He G."/>
            <person name="Johnson J."/>
            <person name="Barry K.W."/>
            <person name="Grigoriev I.V."/>
            <person name="Nagy L."/>
            <person name="Hibbett D."/>
            <person name="Henrissat B."/>
            <person name="Matheny P.B."/>
            <person name="Labbe J."/>
            <person name="Martin F."/>
        </authorList>
    </citation>
    <scope>NUCLEOTIDE SEQUENCE</scope>
    <source>
        <strain evidence="1">EC-137</strain>
    </source>
</reference>
<sequence length="465" mass="50488">MHQARAAEPSPRASTASFRAPFLSPASRPSSAFWSPPAPSVGSATGSSTPLPGPKPPLPSTLLAEKLRQEDKPWLRERDRRSRASYWVTVAVFLLGIAGAAALSWQGWVQGGGAMIPDSQLCSVFQDDFSSLDVDNSGSKWTRNVSLGGFGNNEFEMTTNSQSNLFIKNGQLYIMPTLTTETGGVSYDQLFNGGSISLSGCTAQSKANCTVSSSNSSQTTIPPVQSARLSTMNYASGSIRYGKVEVVAKLPTGDWLWPAIWMLPVSDAYGPWPISGEIDIMEARGNDIAYAQGVNFVRSTLTWGPMESLIARTFGWQSMKRNTFAAGFHTYTLEWTDAFVKMYVDSRLKAMVDVRVQGTGGKSFWDRGSFPQTAQNGSSQAVVENPYGGSSAAPFDQPFYLILDVAAGGTSGWFQDDVGGKPWIDGSATAIRQFAADQPNWSKTWPSDEDQRAFRIDSVKMWKLC</sequence>
<gene>
    <name evidence="1" type="ORF">K488DRAFT_41253</name>
</gene>
<proteinExistence type="predicted"/>
<dbReference type="Proteomes" id="UP000814128">
    <property type="component" value="Unassembled WGS sequence"/>
</dbReference>
<dbReference type="EMBL" id="MU273472">
    <property type="protein sequence ID" value="KAI0036401.1"/>
    <property type="molecule type" value="Genomic_DNA"/>
</dbReference>